<feature type="region of interest" description="Disordered" evidence="1">
    <location>
        <begin position="1"/>
        <end position="26"/>
    </location>
</feature>
<organism evidence="2 3">
    <name type="scientific">Vibrio crassostreae</name>
    <dbReference type="NCBI Taxonomy" id="246167"/>
    <lineage>
        <taxon>Bacteria</taxon>
        <taxon>Pseudomonadati</taxon>
        <taxon>Pseudomonadota</taxon>
        <taxon>Gammaproteobacteria</taxon>
        <taxon>Vibrionales</taxon>
        <taxon>Vibrionaceae</taxon>
        <taxon>Vibrio</taxon>
    </lineage>
</organism>
<protein>
    <submittedName>
        <fullName evidence="2">Uncharacterized protein</fullName>
    </submittedName>
</protein>
<name>A0ABM9QTN0_9VIBR</name>
<reference evidence="2 3" key="1">
    <citation type="submission" date="2014-06" db="EMBL/GenBank/DDBJ databases">
        <authorList>
            <person name="Le Roux F."/>
        </authorList>
    </citation>
    <scope>NUCLEOTIDE SEQUENCE [LARGE SCALE GENOMIC DNA]</scope>
    <source>
        <strain evidence="2 3">J5-4</strain>
    </source>
</reference>
<keyword evidence="3" id="KW-1185">Reference proteome</keyword>
<sequence>MAKRRHAISLSDDDVLSDNGNSLHLNGSYSCYHWRDDKRTS</sequence>
<evidence type="ECO:0000313" key="2">
    <source>
        <dbReference type="EMBL" id="CDT32150.1"/>
    </source>
</evidence>
<gene>
    <name evidence="2" type="ORF">VCR4J5_200018</name>
</gene>
<comment type="caution">
    <text evidence="2">The sequence shown here is derived from an EMBL/GenBank/DDBJ whole genome shotgun (WGS) entry which is preliminary data.</text>
</comment>
<evidence type="ECO:0000256" key="1">
    <source>
        <dbReference type="SAM" id="MobiDB-lite"/>
    </source>
</evidence>
<evidence type="ECO:0000313" key="3">
    <source>
        <dbReference type="Proteomes" id="UP000049077"/>
    </source>
</evidence>
<accession>A0ABM9QTN0</accession>
<dbReference type="Proteomes" id="UP000049077">
    <property type="component" value="Unassembled WGS sequence"/>
</dbReference>
<proteinExistence type="predicted"/>
<dbReference type="PROSITE" id="PS51257">
    <property type="entry name" value="PROKAR_LIPOPROTEIN"/>
    <property type="match status" value="1"/>
</dbReference>
<dbReference type="EMBL" id="CCJX01000103">
    <property type="protein sequence ID" value="CDT32150.1"/>
    <property type="molecule type" value="Genomic_DNA"/>
</dbReference>